<evidence type="ECO:0000256" key="2">
    <source>
        <dbReference type="SAM" id="SignalP"/>
    </source>
</evidence>
<dbReference type="Proteomes" id="UP001233999">
    <property type="component" value="Unassembled WGS sequence"/>
</dbReference>
<name>A0AAD8EBZ9_DIPPU</name>
<reference evidence="3" key="2">
    <citation type="submission" date="2023-05" db="EMBL/GenBank/DDBJ databases">
        <authorList>
            <person name="Fouks B."/>
        </authorList>
    </citation>
    <scope>NUCLEOTIDE SEQUENCE</scope>
    <source>
        <strain evidence="3">Stay&amp;Tobe</strain>
        <tissue evidence="3">Testes</tissue>
    </source>
</reference>
<evidence type="ECO:0000256" key="1">
    <source>
        <dbReference type="SAM" id="MobiDB-lite"/>
    </source>
</evidence>
<protein>
    <submittedName>
        <fullName evidence="3">Uncharacterized protein</fullName>
    </submittedName>
</protein>
<dbReference type="AlphaFoldDB" id="A0AAD8EBZ9"/>
<sequence length="89" mass="9676">MNSKSIILVAVILAIFATIVNAQESSPVVEASTVASTAVEDVTTEASWSDNAEEDELASNSENEELPQHNHGQNNVVFNFILSFMNKHE</sequence>
<keyword evidence="4" id="KW-1185">Reference proteome</keyword>
<feature type="compositionally biased region" description="Acidic residues" evidence="1">
    <location>
        <begin position="51"/>
        <end position="65"/>
    </location>
</feature>
<evidence type="ECO:0000313" key="4">
    <source>
        <dbReference type="Proteomes" id="UP001233999"/>
    </source>
</evidence>
<accession>A0AAD8EBZ9</accession>
<feature type="chain" id="PRO_5042141677" evidence="2">
    <location>
        <begin position="23"/>
        <end position="89"/>
    </location>
</feature>
<keyword evidence="2" id="KW-0732">Signal</keyword>
<dbReference type="EMBL" id="JASPKZ010007367">
    <property type="protein sequence ID" value="KAJ9584728.1"/>
    <property type="molecule type" value="Genomic_DNA"/>
</dbReference>
<organism evidence="3 4">
    <name type="scientific">Diploptera punctata</name>
    <name type="common">Pacific beetle cockroach</name>
    <dbReference type="NCBI Taxonomy" id="6984"/>
    <lineage>
        <taxon>Eukaryota</taxon>
        <taxon>Metazoa</taxon>
        <taxon>Ecdysozoa</taxon>
        <taxon>Arthropoda</taxon>
        <taxon>Hexapoda</taxon>
        <taxon>Insecta</taxon>
        <taxon>Pterygota</taxon>
        <taxon>Neoptera</taxon>
        <taxon>Polyneoptera</taxon>
        <taxon>Dictyoptera</taxon>
        <taxon>Blattodea</taxon>
        <taxon>Blaberoidea</taxon>
        <taxon>Blaberidae</taxon>
        <taxon>Diplopterinae</taxon>
        <taxon>Diploptera</taxon>
    </lineage>
</organism>
<feature type="signal peptide" evidence="2">
    <location>
        <begin position="1"/>
        <end position="22"/>
    </location>
</feature>
<gene>
    <name evidence="3" type="ORF">L9F63_020933</name>
</gene>
<comment type="caution">
    <text evidence="3">The sequence shown here is derived from an EMBL/GenBank/DDBJ whole genome shotgun (WGS) entry which is preliminary data.</text>
</comment>
<reference evidence="3" key="1">
    <citation type="journal article" date="2023" name="IScience">
        <title>Live-bearing cockroach genome reveals convergent evolutionary mechanisms linked to viviparity in insects and beyond.</title>
        <authorList>
            <person name="Fouks B."/>
            <person name="Harrison M.C."/>
            <person name="Mikhailova A.A."/>
            <person name="Marchal E."/>
            <person name="English S."/>
            <person name="Carruthers M."/>
            <person name="Jennings E.C."/>
            <person name="Chiamaka E.L."/>
            <person name="Frigard R.A."/>
            <person name="Pippel M."/>
            <person name="Attardo G.M."/>
            <person name="Benoit J.B."/>
            <person name="Bornberg-Bauer E."/>
            <person name="Tobe S.S."/>
        </authorList>
    </citation>
    <scope>NUCLEOTIDE SEQUENCE</scope>
    <source>
        <strain evidence="3">Stay&amp;Tobe</strain>
    </source>
</reference>
<proteinExistence type="predicted"/>
<evidence type="ECO:0000313" key="3">
    <source>
        <dbReference type="EMBL" id="KAJ9584728.1"/>
    </source>
</evidence>
<feature type="region of interest" description="Disordered" evidence="1">
    <location>
        <begin position="41"/>
        <end position="70"/>
    </location>
</feature>